<proteinExistence type="predicted"/>
<organism evidence="1 2">
    <name type="scientific">Actinomadura adrarensis</name>
    <dbReference type="NCBI Taxonomy" id="1819600"/>
    <lineage>
        <taxon>Bacteria</taxon>
        <taxon>Bacillati</taxon>
        <taxon>Actinomycetota</taxon>
        <taxon>Actinomycetes</taxon>
        <taxon>Streptosporangiales</taxon>
        <taxon>Thermomonosporaceae</taxon>
        <taxon>Actinomadura</taxon>
    </lineage>
</organism>
<comment type="caution">
    <text evidence="1">The sequence shown here is derived from an EMBL/GenBank/DDBJ whole genome shotgun (WGS) entry which is preliminary data.</text>
</comment>
<sequence length="63" mass="6840">MSMILVMALLVALTVALFNKALTPVTKVEVHAQRIGLQLLPRSDVKVRGLIVGEVRDTRATAD</sequence>
<protein>
    <submittedName>
        <fullName evidence="1">Virulence factor Mce family protein</fullName>
    </submittedName>
</protein>
<gene>
    <name evidence="1" type="ORF">ACFQ07_00225</name>
</gene>
<evidence type="ECO:0000313" key="1">
    <source>
        <dbReference type="EMBL" id="MFD0850664.1"/>
    </source>
</evidence>
<dbReference type="EMBL" id="JBHTIR010000027">
    <property type="protein sequence ID" value="MFD0850664.1"/>
    <property type="molecule type" value="Genomic_DNA"/>
</dbReference>
<feature type="non-terminal residue" evidence="1">
    <location>
        <position position="63"/>
    </location>
</feature>
<accession>A0ABW3C882</accession>
<dbReference type="Proteomes" id="UP001597083">
    <property type="component" value="Unassembled WGS sequence"/>
</dbReference>
<evidence type="ECO:0000313" key="2">
    <source>
        <dbReference type="Proteomes" id="UP001597083"/>
    </source>
</evidence>
<keyword evidence="2" id="KW-1185">Reference proteome</keyword>
<name>A0ABW3C882_9ACTN</name>
<reference evidence="2" key="1">
    <citation type="journal article" date="2019" name="Int. J. Syst. Evol. Microbiol.">
        <title>The Global Catalogue of Microorganisms (GCM) 10K type strain sequencing project: providing services to taxonomists for standard genome sequencing and annotation.</title>
        <authorList>
            <consortium name="The Broad Institute Genomics Platform"/>
            <consortium name="The Broad Institute Genome Sequencing Center for Infectious Disease"/>
            <person name="Wu L."/>
            <person name="Ma J."/>
        </authorList>
    </citation>
    <scope>NUCLEOTIDE SEQUENCE [LARGE SCALE GENOMIC DNA]</scope>
    <source>
        <strain evidence="2">JCM 31696</strain>
    </source>
</reference>